<reference evidence="3 4" key="1">
    <citation type="journal article" date="2020" name="Cell">
        <title>Large-Scale Comparative Analyses of Tick Genomes Elucidate Their Genetic Diversity and Vector Capacities.</title>
        <authorList>
            <consortium name="Tick Genome and Microbiome Consortium (TIGMIC)"/>
            <person name="Jia N."/>
            <person name="Wang J."/>
            <person name="Shi W."/>
            <person name="Du L."/>
            <person name="Sun Y."/>
            <person name="Zhan W."/>
            <person name="Jiang J.F."/>
            <person name="Wang Q."/>
            <person name="Zhang B."/>
            <person name="Ji P."/>
            <person name="Bell-Sakyi L."/>
            <person name="Cui X.M."/>
            <person name="Yuan T.T."/>
            <person name="Jiang B.G."/>
            <person name="Yang W.F."/>
            <person name="Lam T.T."/>
            <person name="Chang Q.C."/>
            <person name="Ding S.J."/>
            <person name="Wang X.J."/>
            <person name="Zhu J.G."/>
            <person name="Ruan X.D."/>
            <person name="Zhao L."/>
            <person name="Wei J.T."/>
            <person name="Ye R.Z."/>
            <person name="Que T.C."/>
            <person name="Du C.H."/>
            <person name="Zhou Y.H."/>
            <person name="Cheng J.X."/>
            <person name="Dai P.F."/>
            <person name="Guo W.B."/>
            <person name="Han X.H."/>
            <person name="Huang E.J."/>
            <person name="Li L.F."/>
            <person name="Wei W."/>
            <person name="Gao Y.C."/>
            <person name="Liu J.Z."/>
            <person name="Shao H.Z."/>
            <person name="Wang X."/>
            <person name="Wang C.C."/>
            <person name="Yang T.C."/>
            <person name="Huo Q.B."/>
            <person name="Li W."/>
            <person name="Chen H.Y."/>
            <person name="Chen S.E."/>
            <person name="Zhou L.G."/>
            <person name="Ni X.B."/>
            <person name="Tian J.H."/>
            <person name="Sheng Y."/>
            <person name="Liu T."/>
            <person name="Pan Y.S."/>
            <person name="Xia L.Y."/>
            <person name="Li J."/>
            <person name="Zhao F."/>
            <person name="Cao W.C."/>
        </authorList>
    </citation>
    <scope>NUCLEOTIDE SEQUENCE [LARGE SCALE GENOMIC DNA]</scope>
    <source>
        <strain evidence="3">HaeL-2018</strain>
    </source>
</reference>
<dbReference type="EMBL" id="JABSTR010000007">
    <property type="protein sequence ID" value="KAH9375398.1"/>
    <property type="molecule type" value="Genomic_DNA"/>
</dbReference>
<keyword evidence="2" id="KW-1133">Transmembrane helix</keyword>
<dbReference type="Gene3D" id="1.10.1380.10">
    <property type="entry name" value="Neutral endopeptidase , domain2"/>
    <property type="match status" value="1"/>
</dbReference>
<dbReference type="Proteomes" id="UP000821853">
    <property type="component" value="Chromosome 5"/>
</dbReference>
<evidence type="ECO:0000256" key="2">
    <source>
        <dbReference type="SAM" id="Phobius"/>
    </source>
</evidence>
<dbReference type="SUPFAM" id="SSF55486">
    <property type="entry name" value="Metalloproteases ('zincins'), catalytic domain"/>
    <property type="match status" value="2"/>
</dbReference>
<dbReference type="GO" id="GO:0004222">
    <property type="term" value="F:metalloendopeptidase activity"/>
    <property type="evidence" value="ECO:0007669"/>
    <property type="project" value="InterPro"/>
</dbReference>
<keyword evidence="4" id="KW-1185">Reference proteome</keyword>
<dbReference type="PANTHER" id="PTHR11733:SF241">
    <property type="entry name" value="GH26575P-RELATED"/>
    <property type="match status" value="1"/>
</dbReference>
<comment type="caution">
    <text evidence="3">The sequence shown here is derived from an EMBL/GenBank/DDBJ whole genome shotgun (WGS) entry which is preliminary data.</text>
</comment>
<accession>A0A9J6GAL2</accession>
<dbReference type="InterPro" id="IPR000718">
    <property type="entry name" value="Peptidase_M13"/>
</dbReference>
<dbReference type="PROSITE" id="PS51885">
    <property type="entry name" value="NEPRILYSIN"/>
    <property type="match status" value="1"/>
</dbReference>
<proteinExistence type="predicted"/>
<evidence type="ECO:0000313" key="4">
    <source>
        <dbReference type="Proteomes" id="UP000821853"/>
    </source>
</evidence>
<protein>
    <submittedName>
        <fullName evidence="3">Uncharacterized protein</fullName>
    </submittedName>
</protein>
<organism evidence="3 4">
    <name type="scientific">Haemaphysalis longicornis</name>
    <name type="common">Bush tick</name>
    <dbReference type="NCBI Taxonomy" id="44386"/>
    <lineage>
        <taxon>Eukaryota</taxon>
        <taxon>Metazoa</taxon>
        <taxon>Ecdysozoa</taxon>
        <taxon>Arthropoda</taxon>
        <taxon>Chelicerata</taxon>
        <taxon>Arachnida</taxon>
        <taxon>Acari</taxon>
        <taxon>Parasitiformes</taxon>
        <taxon>Ixodida</taxon>
        <taxon>Ixodoidea</taxon>
        <taxon>Ixodidae</taxon>
        <taxon>Haemaphysalinae</taxon>
        <taxon>Haemaphysalis</taxon>
    </lineage>
</organism>
<evidence type="ECO:0000256" key="1">
    <source>
        <dbReference type="SAM" id="MobiDB-lite"/>
    </source>
</evidence>
<sequence length="833" mass="90165">MATGPGCGSGIPRTSSASRLRNACSDSGFDDGTRSLPDLGGRTGTLCHSGVAKSAADRSSHSWSRTKVKKNPETAPIIAGALEEPQCEKTYSLNRSCDVAEKTYTLTQERGLSTYTLSKMSTLQPPGGQTFSLTSDSSSYVTEETTDTYSVPSAPRQKRVVRRRGDSPARRSTVVTRGPVRHPLLLTRRQLLWYPLAVSAALGTLATLLAVAPFQKVLARREFYHAHQQLPHGGGLLAEANPFAGRRCASAPCRRDGAYLRRHLAPQDASPCDDFERYVCLRWRPRNAAAHSADKDEVLKLEQQVFRWLHNTKPLSPLLGKCMREKQDGDRALRDFLLPAASLGDFPYSGSRAGSVALWRAAGRVLLYSGTSALLSVHAKADGSPALGLPDTLGEGDLDRAEITYRALARAAPELSSAKAEGTVRFALQVERAAYYGAGAGPVKVVASQLGELWAFLSQVRKGLPSAATVTVISPSYVRRLRDVVRRTPPDAVLNFLALRVHFQAAPLTPPGPLLEAYSRITGRHERWRQCLGVALSFAPTLVLEAARSVTGAHFLTEQAAELADAVRRQVLDLMDKTPPLSEDREHKQALRKARLQVYGPPWTQNPEAATHFAESVPQVKVGQTALRSWAAIAEYELESRVSRESWPAQWVLERTCVLDAASGRLALPPLLLNESTPGGVVGALQFARAGARLATCLLRSLLSLEPTALPALSPAAANHIRSARSCLDGQKLSDARETLPLWAGLRPALQLFKRHGGDGLTLEGLPHLGGAQLFFVYWALELCSGVPRGATKFTINAAVANEPAFHEAFLCTPTSPMNPLPHCDLWGGGHLL</sequence>
<dbReference type="InterPro" id="IPR024079">
    <property type="entry name" value="MetalloPept_cat_dom_sf"/>
</dbReference>
<feature type="region of interest" description="Disordered" evidence="1">
    <location>
        <begin position="142"/>
        <end position="175"/>
    </location>
</feature>
<dbReference type="OMA" id="ANEPAFH"/>
<dbReference type="AlphaFoldDB" id="A0A9J6GAL2"/>
<dbReference type="Gene3D" id="3.40.390.10">
    <property type="entry name" value="Collagenase (Catalytic Domain)"/>
    <property type="match status" value="1"/>
</dbReference>
<feature type="region of interest" description="Disordered" evidence="1">
    <location>
        <begin position="1"/>
        <end position="37"/>
    </location>
</feature>
<dbReference type="InterPro" id="IPR042089">
    <property type="entry name" value="Peptidase_M13_dom_2"/>
</dbReference>
<dbReference type="GO" id="GO:0005886">
    <property type="term" value="C:plasma membrane"/>
    <property type="evidence" value="ECO:0007669"/>
    <property type="project" value="TreeGrafter"/>
</dbReference>
<gene>
    <name evidence="3" type="ORF">HPB48_010744</name>
</gene>
<name>A0A9J6GAL2_HAELO</name>
<keyword evidence="2" id="KW-0812">Transmembrane</keyword>
<feature type="transmembrane region" description="Helical" evidence="2">
    <location>
        <begin position="191"/>
        <end position="214"/>
    </location>
</feature>
<dbReference type="GO" id="GO:0016485">
    <property type="term" value="P:protein processing"/>
    <property type="evidence" value="ECO:0007669"/>
    <property type="project" value="TreeGrafter"/>
</dbReference>
<evidence type="ECO:0000313" key="3">
    <source>
        <dbReference type="EMBL" id="KAH9375398.1"/>
    </source>
</evidence>
<keyword evidence="2" id="KW-0472">Membrane</keyword>
<feature type="compositionally biased region" description="Polar residues" evidence="1">
    <location>
        <begin position="142"/>
        <end position="151"/>
    </location>
</feature>
<dbReference type="PANTHER" id="PTHR11733">
    <property type="entry name" value="ZINC METALLOPROTEASE FAMILY M13 NEPRILYSIN-RELATED"/>
    <property type="match status" value="1"/>
</dbReference>
<dbReference type="VEuPathDB" id="VectorBase:HLOH_053034"/>
<dbReference type="OrthoDB" id="6512069at2759"/>